<sequence length="1185" mass="126849">MGTGSGSDTGPVTRRGDGGGRRMGSFHVPQQVVQMRKEATLLEITTHVNVTDASALAYFFQSALAESVLELGVEGQLRTHMGKLWPLNLQLTTLVPVEGMKGIQDATLVSMALPGDDPRGGVTIEGVARLHNPSSSLSVDLGRLTFGVYLSNNDSSALHTAESKLRHQYKVAELLCSHVELKAHETVDLAVAGRLLHLDDWVPVSPALTALHILKSEKQLMLSGLLSRYIQGEDSVVAIRALPEPEMVRWLQVVVQSIALNVRFPGSPQKDFIQGIDMKQLSFGFDKNVTSSPSRSAEIRGRLTTHLQLPKNVTFPITVAELYPEVELFRLGSMSDGGNDDNGSRLANPTPMARINLPGSLPAESVQNGNALQVDVSFESGSLVVFPGQEQTFYGFLNESFTKDKIILGVTGQARALVETGMGTFELGPIPFTTRTTQKGLGGLIGVPPKLEQIDVVDSTENSLTIKARLVLINPSSISASLGSLSFFWGYNGFLVGLATVPSAALVPGPNTIETLGMMDSSLDCRQRRNDPTCDPDDAAQAARAFLSGYISGDNTTAIDILGHAESTKIPLLQPLISSLTIRSSLPVMEQDFLLSTTMYLLSSSIVLELLNPLDTPIWVLYINGTAFYKDEPLGHIRVDFERDITTPKPIEIPANDHQDENSGYTKTPRLPVSFELSSIGYEALKQALGGTLEVGILCHIKARVGNMVQWIDYHKDSVPTKAPDPLLPSSSSSSKGKAPLSQLASTTASAAAAATGSEISSSASSALSAMANSAVDMARNTLAALDPRHADVVRLNGSTIGGVSSSSSAKPSTSASRSAFQHASRAMETLSESSSSSSSGSQPSAASPGVAAKTAFRTQPSTGAGTGTGTGVGGPMMDWDSFLASPESDLIDDAPYRPPPMSAFSFSSMRQTPMNTQAQYGASAATTTTTARTWEQQELWKSAYVSHPEDTIPAFTPPAVHMSTTTLSSDVRWVEGGSGGGALVSRMVQQQQMTDGMDVVAFLNSTSHADYVEALEVAEVDRHQQQRKQFQYDSGNNNISSTQALRQQDLPSDQQDIVAYVEGQRTLADDIDARPFAHDEVGQELRSLMAERADQERFLQGIMSLKAAGSEEGAVATTTGEQEATLEEMEAIMDRVTLASQGSQGDTSTKETKDEKVEKTVPDSDNSSRQAAVRKRRQQNGPRL</sequence>
<evidence type="ECO:0000259" key="3">
    <source>
        <dbReference type="Pfam" id="PF26153"/>
    </source>
</evidence>
<dbReference type="InterPro" id="IPR059065">
    <property type="entry name" value="Ig_Tag1-like_4th"/>
</dbReference>
<feature type="region of interest" description="Disordered" evidence="1">
    <location>
        <begin position="1137"/>
        <end position="1185"/>
    </location>
</feature>
<dbReference type="Proteomes" id="UP000807716">
    <property type="component" value="Unassembled WGS sequence"/>
</dbReference>
<dbReference type="PANTHER" id="PTHR35895">
    <property type="entry name" value="CHROMOSOME 16, WHOLE GENOME SHOTGUN SEQUENCE"/>
    <property type="match status" value="1"/>
</dbReference>
<feature type="compositionally biased region" description="Gly residues" evidence="1">
    <location>
        <begin position="865"/>
        <end position="874"/>
    </location>
</feature>
<dbReference type="InterPro" id="IPR022185">
    <property type="entry name" value="DUF3712"/>
</dbReference>
<evidence type="ECO:0000259" key="2">
    <source>
        <dbReference type="Pfam" id="PF26150"/>
    </source>
</evidence>
<dbReference type="InterPro" id="IPR059066">
    <property type="entry name" value="Ig_Tag1-like_5th"/>
</dbReference>
<reference evidence="4" key="1">
    <citation type="journal article" date="2020" name="Fungal Divers.">
        <title>Resolving the Mortierellaceae phylogeny through synthesis of multi-gene phylogenetics and phylogenomics.</title>
        <authorList>
            <person name="Vandepol N."/>
            <person name="Liber J."/>
            <person name="Desiro A."/>
            <person name="Na H."/>
            <person name="Kennedy M."/>
            <person name="Barry K."/>
            <person name="Grigoriev I.V."/>
            <person name="Miller A.N."/>
            <person name="O'Donnell K."/>
            <person name="Stajich J.E."/>
            <person name="Bonito G."/>
        </authorList>
    </citation>
    <scope>NUCLEOTIDE SEQUENCE</scope>
    <source>
        <strain evidence="4">BC1065</strain>
    </source>
</reference>
<dbReference type="PANTHER" id="PTHR35895:SF3">
    <property type="entry name" value="PRE-RRNA PROCESSING PROTEIN"/>
    <property type="match status" value="1"/>
</dbReference>
<evidence type="ECO:0000313" key="5">
    <source>
        <dbReference type="Proteomes" id="UP000807716"/>
    </source>
</evidence>
<dbReference type="InterPro" id="IPR046368">
    <property type="entry name" value="Tag1"/>
</dbReference>
<feature type="region of interest" description="Disordered" evidence="1">
    <location>
        <begin position="723"/>
        <end position="742"/>
    </location>
</feature>
<name>A0A9P6QAT3_9FUNG</name>
<accession>A0A9P6QAT3</accession>
<dbReference type="GO" id="GO:0000329">
    <property type="term" value="C:fungal-type vacuole membrane"/>
    <property type="evidence" value="ECO:0007669"/>
    <property type="project" value="InterPro"/>
</dbReference>
<feature type="domain" description="Tag1-like fourth Ig-like" evidence="2">
    <location>
        <begin position="449"/>
        <end position="521"/>
    </location>
</feature>
<dbReference type="Pfam" id="PF26153">
    <property type="entry name" value="LEA-2L_5"/>
    <property type="match status" value="1"/>
</dbReference>
<evidence type="ECO:0000313" key="4">
    <source>
        <dbReference type="EMBL" id="KAG0261894.1"/>
    </source>
</evidence>
<comment type="caution">
    <text evidence="4">The sequence shown here is derived from an EMBL/GenBank/DDBJ whole genome shotgun (WGS) entry which is preliminary data.</text>
</comment>
<dbReference type="EMBL" id="JAAAJB010000203">
    <property type="protein sequence ID" value="KAG0261894.1"/>
    <property type="molecule type" value="Genomic_DNA"/>
</dbReference>
<dbReference type="OrthoDB" id="10039566at2759"/>
<dbReference type="Pfam" id="PF26150">
    <property type="entry name" value="LEA-2_4"/>
    <property type="match status" value="1"/>
</dbReference>
<feature type="region of interest" description="Disordered" evidence="1">
    <location>
        <begin position="800"/>
        <end position="874"/>
    </location>
</feature>
<dbReference type="Pfam" id="PF12505">
    <property type="entry name" value="DUF3712"/>
    <property type="match status" value="1"/>
</dbReference>
<keyword evidence="5" id="KW-1185">Reference proteome</keyword>
<feature type="compositionally biased region" description="Low complexity" evidence="1">
    <location>
        <begin position="805"/>
        <end position="820"/>
    </location>
</feature>
<gene>
    <name evidence="4" type="ORF">DFQ27_002722</name>
</gene>
<protein>
    <submittedName>
        <fullName evidence="4">Uncharacterized protein</fullName>
    </submittedName>
</protein>
<evidence type="ECO:0000256" key="1">
    <source>
        <dbReference type="SAM" id="MobiDB-lite"/>
    </source>
</evidence>
<proteinExistence type="predicted"/>
<dbReference type="AlphaFoldDB" id="A0A9P6QAT3"/>
<feature type="compositionally biased region" description="Basic and acidic residues" evidence="1">
    <location>
        <begin position="1149"/>
        <end position="1163"/>
    </location>
</feature>
<feature type="domain" description="Tag1-like fifth Ig-like" evidence="3">
    <location>
        <begin position="590"/>
        <end position="710"/>
    </location>
</feature>
<feature type="compositionally biased region" description="Low complexity" evidence="1">
    <location>
        <begin position="832"/>
        <end position="850"/>
    </location>
</feature>
<feature type="region of interest" description="Disordered" evidence="1">
    <location>
        <begin position="1"/>
        <end position="26"/>
    </location>
</feature>
<organism evidence="4 5">
    <name type="scientific">Actinomortierella ambigua</name>
    <dbReference type="NCBI Taxonomy" id="1343610"/>
    <lineage>
        <taxon>Eukaryota</taxon>
        <taxon>Fungi</taxon>
        <taxon>Fungi incertae sedis</taxon>
        <taxon>Mucoromycota</taxon>
        <taxon>Mortierellomycotina</taxon>
        <taxon>Mortierellomycetes</taxon>
        <taxon>Mortierellales</taxon>
        <taxon>Mortierellaceae</taxon>
        <taxon>Actinomortierella</taxon>
    </lineage>
</organism>